<comment type="caution">
    <text evidence="3">The sequence shown here is derived from an EMBL/GenBank/DDBJ whole genome shotgun (WGS) entry which is preliminary data.</text>
</comment>
<keyword evidence="2" id="KW-1133">Transmembrane helix</keyword>
<evidence type="ECO:0000256" key="1">
    <source>
        <dbReference type="SAM" id="MobiDB-lite"/>
    </source>
</evidence>
<reference evidence="3 4" key="1">
    <citation type="submission" date="2024-01" db="EMBL/GenBank/DDBJ databases">
        <title>The genomes of 5 underutilized Papilionoideae crops provide insights into root nodulation and disease resistanc.</title>
        <authorList>
            <person name="Jiang F."/>
        </authorList>
    </citation>
    <scope>NUCLEOTIDE SEQUENCE [LARGE SCALE GENOMIC DNA]</scope>
    <source>
        <strain evidence="3">DUOXIRENSHENG_FW03</strain>
        <tissue evidence="3">Leaves</tissue>
    </source>
</reference>
<proteinExistence type="predicted"/>
<dbReference type="EMBL" id="JAYMYS010000004">
    <property type="protein sequence ID" value="KAK7396871.1"/>
    <property type="molecule type" value="Genomic_DNA"/>
</dbReference>
<dbReference type="AlphaFoldDB" id="A0AAN9SI22"/>
<name>A0AAN9SI22_PSOTE</name>
<evidence type="ECO:0000313" key="4">
    <source>
        <dbReference type="Proteomes" id="UP001386955"/>
    </source>
</evidence>
<dbReference type="Proteomes" id="UP001386955">
    <property type="component" value="Unassembled WGS sequence"/>
</dbReference>
<evidence type="ECO:0000256" key="2">
    <source>
        <dbReference type="SAM" id="Phobius"/>
    </source>
</evidence>
<feature type="region of interest" description="Disordered" evidence="1">
    <location>
        <begin position="1"/>
        <end position="20"/>
    </location>
</feature>
<gene>
    <name evidence="3" type="ORF">VNO78_18033</name>
</gene>
<keyword evidence="2" id="KW-0812">Transmembrane</keyword>
<accession>A0AAN9SI22</accession>
<feature type="compositionally biased region" description="Polar residues" evidence="1">
    <location>
        <begin position="10"/>
        <end position="20"/>
    </location>
</feature>
<keyword evidence="4" id="KW-1185">Reference proteome</keyword>
<keyword evidence="2" id="KW-0472">Membrane</keyword>
<evidence type="ECO:0000313" key="3">
    <source>
        <dbReference type="EMBL" id="KAK7396871.1"/>
    </source>
</evidence>
<protein>
    <submittedName>
        <fullName evidence="3">Uncharacterized protein</fullName>
    </submittedName>
</protein>
<organism evidence="3 4">
    <name type="scientific">Psophocarpus tetragonolobus</name>
    <name type="common">Winged bean</name>
    <name type="synonym">Dolichos tetragonolobus</name>
    <dbReference type="NCBI Taxonomy" id="3891"/>
    <lineage>
        <taxon>Eukaryota</taxon>
        <taxon>Viridiplantae</taxon>
        <taxon>Streptophyta</taxon>
        <taxon>Embryophyta</taxon>
        <taxon>Tracheophyta</taxon>
        <taxon>Spermatophyta</taxon>
        <taxon>Magnoliopsida</taxon>
        <taxon>eudicotyledons</taxon>
        <taxon>Gunneridae</taxon>
        <taxon>Pentapetalae</taxon>
        <taxon>rosids</taxon>
        <taxon>fabids</taxon>
        <taxon>Fabales</taxon>
        <taxon>Fabaceae</taxon>
        <taxon>Papilionoideae</taxon>
        <taxon>50 kb inversion clade</taxon>
        <taxon>NPAAA clade</taxon>
        <taxon>indigoferoid/millettioid clade</taxon>
        <taxon>Phaseoleae</taxon>
        <taxon>Psophocarpus</taxon>
    </lineage>
</organism>
<feature type="transmembrane region" description="Helical" evidence="2">
    <location>
        <begin position="56"/>
        <end position="74"/>
    </location>
</feature>
<sequence>MNGKADHNSKASNVQGCSSSHVQKLMRNEPNELTTHQASCSMRTHPWVMGGVVDPVIVWVVVPGSSAFGIRKLVPLKVMKALKPSDMTDKMSRNLMQTTYTQVASVSLHTLPNLKRITQSLTHY</sequence>